<dbReference type="RefSeq" id="WP_386821139.1">
    <property type="nucleotide sequence ID" value="NZ_JBHUIT010000031.1"/>
</dbReference>
<protein>
    <submittedName>
        <fullName evidence="1">Uncharacterized protein</fullName>
    </submittedName>
</protein>
<reference evidence="2" key="1">
    <citation type="journal article" date="2019" name="Int. J. Syst. Evol. Microbiol.">
        <title>The Global Catalogue of Microorganisms (GCM) 10K type strain sequencing project: providing services to taxonomists for standard genome sequencing and annotation.</title>
        <authorList>
            <consortium name="The Broad Institute Genomics Platform"/>
            <consortium name="The Broad Institute Genome Sequencing Center for Infectious Disease"/>
            <person name="Wu L."/>
            <person name="Ma J."/>
        </authorList>
    </citation>
    <scope>NUCLEOTIDE SEQUENCE [LARGE SCALE GENOMIC DNA]</scope>
    <source>
        <strain evidence="2">CGMCC 4.7106</strain>
    </source>
</reference>
<dbReference type="Proteomes" id="UP001597375">
    <property type="component" value="Unassembled WGS sequence"/>
</dbReference>
<evidence type="ECO:0000313" key="2">
    <source>
        <dbReference type="Proteomes" id="UP001597375"/>
    </source>
</evidence>
<sequence>MKSISNIISIALIGCGAAGFVFASGPLLKNRDIDVPLNVLGINHSPYGEVFAMAMQGPIDNYWHATADVGHVCEDPEHCEHHPVKDTKSKASNESLALDDKLRNFIEGLAQGLEERTNPKSASSAHKFFIRRGIEDKLRFAYNLDPGHYGNYNAYHFFLTEPQLGTRPELTAGAAKLANHTITYCLNQRNDPRQALTAAAAAGNVVELMLNDRLIHDQNPRYTTAQMRNVLKVMDQSLALYAELSEDWSVNHKWENLSEMRVTEALERFNFVLKIRKAHEASISRLEGLPLDRNFSLGTSIVTDSTAN</sequence>
<comment type="caution">
    <text evidence="1">The sequence shown here is derived from an EMBL/GenBank/DDBJ whole genome shotgun (WGS) entry which is preliminary data.</text>
</comment>
<dbReference type="PROSITE" id="PS51257">
    <property type="entry name" value="PROKAR_LIPOPROTEIN"/>
    <property type="match status" value="1"/>
</dbReference>
<dbReference type="EMBL" id="JBHUIT010000031">
    <property type="protein sequence ID" value="MFD2257779.1"/>
    <property type="molecule type" value="Genomic_DNA"/>
</dbReference>
<name>A0ABW5DAG0_9BACT</name>
<evidence type="ECO:0000313" key="1">
    <source>
        <dbReference type="EMBL" id="MFD2257779.1"/>
    </source>
</evidence>
<proteinExistence type="predicted"/>
<organism evidence="1 2">
    <name type="scientific">Luteolibacter algae</name>
    <dbReference type="NCBI Taxonomy" id="454151"/>
    <lineage>
        <taxon>Bacteria</taxon>
        <taxon>Pseudomonadati</taxon>
        <taxon>Verrucomicrobiota</taxon>
        <taxon>Verrucomicrobiia</taxon>
        <taxon>Verrucomicrobiales</taxon>
        <taxon>Verrucomicrobiaceae</taxon>
        <taxon>Luteolibacter</taxon>
    </lineage>
</organism>
<keyword evidence="2" id="KW-1185">Reference proteome</keyword>
<accession>A0ABW5DAG0</accession>
<gene>
    <name evidence="1" type="ORF">ACFSSA_13945</name>
</gene>